<dbReference type="GeneID" id="19892449"/>
<sequence>MLPPPRLSQWERTCDAQHRRDKAGMYGSRTYSADPGTQRIGRKTPPPHPRRQCLYSVAMRTAQLPRHPTSVWCDIPLQYRSVLVLSLTYPQGVSPHLKRDFSDLSGYLRPTDERNAGYKNVNALLLCWQGDSPAKDSLLRVRQIFESNYGFRTQAFEIPVTKNPSVMLASPLAAFLREANHDQLHIIYYKGYGSYDSSGRQYWAPFAQYDSCKLNWAVIYYLVEFAQSDILFLLDTCFVPETMPSSHGLRQVISAGQKTAPDSSHFTDRLIQALHELHSGSTFLTKQLFARMTAIANAKTFMMRGDTNNDIALAPLPRPWTTTNSAAAQLRNGPLTDEHAPSHSGLVATTDLAHNRQVASLVSLSGVPSPACGNSYQNSNPASYQNSNPATHNLYGSVYRFQPATTISYDMPDNANEQYCPDCSIGFRSTSSLQRHNARYHQPRNFICCFSFAGCKARFDNKYTWKRHMKLQHICLESYECLVCLQKTGKSPKIIRKHNVAKHLHHEHRIDRQSPDNYVRSCSTQPPQHLRCSSQNCSREFHGRDAWTLWTEHIGQHMSQSQEIGVEDLLIKYSEDNGIICQVDGQWQLLDLKTKKGQSNDGSLGQFQAQYIFSRQIELKKLHN</sequence>
<dbReference type="InParanoid" id="J4KL51"/>
<feature type="domain" description="C2H2-type" evidence="2">
    <location>
        <begin position="420"/>
        <end position="441"/>
    </location>
</feature>
<dbReference type="PANTHER" id="PTHR23225:SF2">
    <property type="entry name" value="AT09679P-RELATED"/>
    <property type="match status" value="1"/>
</dbReference>
<accession>J4KL51</accession>
<name>J4KL51_BEAB2</name>
<organism evidence="3 4">
    <name type="scientific">Beauveria bassiana (strain ARSEF 2860)</name>
    <name type="common">White muscardine disease fungus</name>
    <name type="synonym">Tritirachium shiotae</name>
    <dbReference type="NCBI Taxonomy" id="655819"/>
    <lineage>
        <taxon>Eukaryota</taxon>
        <taxon>Fungi</taxon>
        <taxon>Dikarya</taxon>
        <taxon>Ascomycota</taxon>
        <taxon>Pezizomycotina</taxon>
        <taxon>Sordariomycetes</taxon>
        <taxon>Hypocreomycetidae</taxon>
        <taxon>Hypocreales</taxon>
        <taxon>Cordycipitaceae</taxon>
        <taxon>Beauveria</taxon>
    </lineage>
</organism>
<gene>
    <name evidence="3" type="ORF">BBA_09437</name>
</gene>
<feature type="region of interest" description="Disordered" evidence="1">
    <location>
        <begin position="26"/>
        <end position="49"/>
    </location>
</feature>
<dbReference type="PANTHER" id="PTHR23225">
    <property type="entry name" value="ZINC FINGER PROTEIN"/>
    <property type="match status" value="1"/>
</dbReference>
<dbReference type="STRING" id="655819.J4KL51"/>
<dbReference type="OrthoDB" id="5388486at2759"/>
<dbReference type="Proteomes" id="UP000002762">
    <property type="component" value="Unassembled WGS sequence"/>
</dbReference>
<evidence type="ECO:0000313" key="4">
    <source>
        <dbReference type="Proteomes" id="UP000002762"/>
    </source>
</evidence>
<dbReference type="GO" id="GO:0003700">
    <property type="term" value="F:DNA-binding transcription factor activity"/>
    <property type="evidence" value="ECO:0007669"/>
    <property type="project" value="InterPro"/>
</dbReference>
<proteinExistence type="predicted"/>
<dbReference type="AlphaFoldDB" id="J4KL51"/>
<dbReference type="SMART" id="SM00355">
    <property type="entry name" value="ZnF_C2H2"/>
    <property type="match status" value="3"/>
</dbReference>
<dbReference type="InterPro" id="IPR039970">
    <property type="entry name" value="TF_Grauzone"/>
</dbReference>
<dbReference type="PROSITE" id="PS00028">
    <property type="entry name" value="ZINC_FINGER_C2H2_1"/>
    <property type="match status" value="1"/>
</dbReference>
<dbReference type="RefSeq" id="XP_008602756.1">
    <property type="nucleotide sequence ID" value="XM_008604534.1"/>
</dbReference>
<dbReference type="HOGENOM" id="CLU_030034_0_0_1"/>
<dbReference type="EMBL" id="JH725203">
    <property type="protein sequence ID" value="EJP61594.1"/>
    <property type="molecule type" value="Genomic_DNA"/>
</dbReference>
<evidence type="ECO:0000313" key="3">
    <source>
        <dbReference type="EMBL" id="EJP61594.1"/>
    </source>
</evidence>
<evidence type="ECO:0000256" key="1">
    <source>
        <dbReference type="SAM" id="MobiDB-lite"/>
    </source>
</evidence>
<reference evidence="3 4" key="1">
    <citation type="journal article" date="2012" name="Sci. Rep.">
        <title>Genomic perspectives on the evolution of fungal entomopathogenicity in Beauveria bassiana.</title>
        <authorList>
            <person name="Xiao G."/>
            <person name="Ying S.H."/>
            <person name="Zheng P."/>
            <person name="Wang Z.L."/>
            <person name="Zhang S."/>
            <person name="Xie X.Q."/>
            <person name="Shang Y."/>
            <person name="St Leger R.J."/>
            <person name="Zhao G.P."/>
            <person name="Wang C."/>
            <person name="Feng M.G."/>
        </authorList>
    </citation>
    <scope>NUCLEOTIDE SEQUENCE [LARGE SCALE GENOMIC DNA]</scope>
    <source>
        <strain evidence="3 4">ARSEF 2860</strain>
    </source>
</reference>
<keyword evidence="4" id="KW-1185">Reference proteome</keyword>
<evidence type="ECO:0000259" key="2">
    <source>
        <dbReference type="PROSITE" id="PS00028"/>
    </source>
</evidence>
<dbReference type="InterPro" id="IPR013087">
    <property type="entry name" value="Znf_C2H2_type"/>
</dbReference>
<dbReference type="Gene3D" id="3.30.160.60">
    <property type="entry name" value="Classic Zinc Finger"/>
    <property type="match status" value="1"/>
</dbReference>
<protein>
    <submittedName>
        <fullName evidence="3">C2H2 finger domain protein, putative</fullName>
    </submittedName>
</protein>